<gene>
    <name evidence="1" type="ORF">GUA46_06960</name>
</gene>
<reference evidence="1 2" key="1">
    <citation type="submission" date="2020-01" db="EMBL/GenBank/DDBJ databases">
        <title>Draft Genome Analysis of Muricauda sp. HICW Isolated from coastal seawater of PR China.</title>
        <authorList>
            <person name="Chen M.-X."/>
        </authorList>
    </citation>
    <scope>NUCLEOTIDE SEQUENCE [LARGE SCALE GENOMIC DNA]</scope>
    <source>
        <strain evidence="1 2">HICW</strain>
    </source>
</reference>
<organism evidence="1 2">
    <name type="scientific">Flagellimonas chongwuensis</name>
    <dbReference type="NCBI Taxonomy" id="2697365"/>
    <lineage>
        <taxon>Bacteria</taxon>
        <taxon>Pseudomonadati</taxon>
        <taxon>Bacteroidota</taxon>
        <taxon>Flavobacteriia</taxon>
        <taxon>Flavobacteriales</taxon>
        <taxon>Flavobacteriaceae</taxon>
        <taxon>Flagellimonas</taxon>
    </lineage>
</organism>
<accession>A0A850NDL1</accession>
<dbReference type="RefSeq" id="WP_176619876.1">
    <property type="nucleotide sequence ID" value="NZ_WYET01000003.1"/>
</dbReference>
<evidence type="ECO:0000313" key="2">
    <source>
        <dbReference type="Proteomes" id="UP000558089"/>
    </source>
</evidence>
<dbReference type="EMBL" id="WYET01000003">
    <property type="protein sequence ID" value="NVN18074.1"/>
    <property type="molecule type" value="Genomic_DNA"/>
</dbReference>
<name>A0A850NDL1_9FLAO</name>
<keyword evidence="2" id="KW-1185">Reference proteome</keyword>
<sequence>MRPTLTILMMVFLFNACGLIRGTQKVKYQLPMLGSIGKHQSSLFKRKFQKVGEPFIDNPVAVTFESVAFDKSAESRYSNYRKNQGKEPATIFTDTTSIDIPRYYQLKISNIVRLVGEMNGDENNGLKKYLQENMDLEIMSHIVFMTDIKSAQQMENADLIYLKTSYDGVLILYVGNRYGTEPIKISNLEIFDFRTARFCWDKDKRGHINIAQILMDGITCPGSTKANPEKLNRTPDYLKL</sequence>
<proteinExistence type="predicted"/>
<protein>
    <submittedName>
        <fullName evidence="1">Uncharacterized protein</fullName>
    </submittedName>
</protein>
<dbReference type="AlphaFoldDB" id="A0A850NDL1"/>
<dbReference type="Proteomes" id="UP000558089">
    <property type="component" value="Unassembled WGS sequence"/>
</dbReference>
<comment type="caution">
    <text evidence="1">The sequence shown here is derived from an EMBL/GenBank/DDBJ whole genome shotgun (WGS) entry which is preliminary data.</text>
</comment>
<evidence type="ECO:0000313" key="1">
    <source>
        <dbReference type="EMBL" id="NVN18074.1"/>
    </source>
</evidence>